<dbReference type="Proteomes" id="UP001614338">
    <property type="component" value="Unassembled WGS sequence"/>
</dbReference>
<dbReference type="SUPFAM" id="SSF55073">
    <property type="entry name" value="Nucleotide cyclase"/>
    <property type="match status" value="1"/>
</dbReference>
<evidence type="ECO:0000256" key="3">
    <source>
        <dbReference type="SAM" id="Phobius"/>
    </source>
</evidence>
<keyword evidence="5" id="KW-0808">Transferase</keyword>
<sequence length="349" mass="38793">MSFVGLMVLIVYEARWVYPEIQAYFSQTGSLTGQQLATRARGYVQRAQEKLLIASSPVELSEARLSLDLAYGLFDVHIYHQYYACTASSLALIDELAELIDAQQIDPFDAAHALFIPVECLTRIEMDQLDRRGMAINDFSSSTRRHNQVLIYSSLLIFVLGLLFWAMHERQLRRTERATAEKFSWMARAMRDPLTGIGNRSALHQDVAAYSGRSMGLILVDIDFFKQYNDALGHPEGDRLLRLLANLLGDALGAEATLYRLGGDEFAALLPCPTDQALTQYCEALQVKLEAAQFSHPAHPDNKDVTLSIGGTHFVADANSFAMAYEAADKALYQVKTAGRDGWQVTASA</sequence>
<name>A0ABW8BW67_9GAMM</name>
<dbReference type="EMBL" id="JBITWC010000028">
    <property type="protein sequence ID" value="MFI8751473.1"/>
    <property type="molecule type" value="Genomic_DNA"/>
</dbReference>
<dbReference type="EC" id="2.7.7.65" evidence="1"/>
<keyword evidence="3" id="KW-0472">Membrane</keyword>
<feature type="domain" description="GGDEF" evidence="4">
    <location>
        <begin position="213"/>
        <end position="348"/>
    </location>
</feature>
<evidence type="ECO:0000256" key="2">
    <source>
        <dbReference type="ARBA" id="ARBA00034247"/>
    </source>
</evidence>
<dbReference type="InterPro" id="IPR029787">
    <property type="entry name" value="Nucleotide_cyclase"/>
</dbReference>
<protein>
    <recommendedName>
        <fullName evidence="1">diguanylate cyclase</fullName>
        <ecNumber evidence="1">2.7.7.65</ecNumber>
    </recommendedName>
</protein>
<keyword evidence="6" id="KW-1185">Reference proteome</keyword>
<dbReference type="SMART" id="SM00267">
    <property type="entry name" value="GGDEF"/>
    <property type="match status" value="1"/>
</dbReference>
<dbReference type="Gene3D" id="3.30.70.270">
    <property type="match status" value="1"/>
</dbReference>
<dbReference type="InterPro" id="IPR043128">
    <property type="entry name" value="Rev_trsase/Diguanyl_cyclase"/>
</dbReference>
<keyword evidence="3" id="KW-1133">Transmembrane helix</keyword>
<proteinExistence type="predicted"/>
<comment type="caution">
    <text evidence="5">The sequence shown here is derived from an EMBL/GenBank/DDBJ whole genome shotgun (WGS) entry which is preliminary data.</text>
</comment>
<evidence type="ECO:0000259" key="4">
    <source>
        <dbReference type="PROSITE" id="PS50887"/>
    </source>
</evidence>
<reference evidence="5 6" key="1">
    <citation type="submission" date="2024-10" db="EMBL/GenBank/DDBJ databases">
        <title>The Natural Products Discovery Center: Release of the First 8490 Sequenced Strains for Exploring Actinobacteria Biosynthetic Diversity.</title>
        <authorList>
            <person name="Kalkreuter E."/>
            <person name="Kautsar S.A."/>
            <person name="Yang D."/>
            <person name="Bader C.D."/>
            <person name="Teijaro C.N."/>
            <person name="Fluegel L."/>
            <person name="Davis C.M."/>
            <person name="Simpson J.R."/>
            <person name="Lauterbach L."/>
            <person name="Steele A.D."/>
            <person name="Gui C."/>
            <person name="Meng S."/>
            <person name="Li G."/>
            <person name="Viehrig K."/>
            <person name="Ye F."/>
            <person name="Su P."/>
            <person name="Kiefer A.F."/>
            <person name="Nichols A."/>
            <person name="Cepeda A.J."/>
            <person name="Yan W."/>
            <person name="Fan B."/>
            <person name="Jiang Y."/>
            <person name="Adhikari A."/>
            <person name="Zheng C.-J."/>
            <person name="Schuster L."/>
            <person name="Cowan T.M."/>
            <person name="Smanski M.J."/>
            <person name="Chevrette M.G."/>
            <person name="De Carvalho L.P.S."/>
            <person name="Shen B."/>
        </authorList>
    </citation>
    <scope>NUCLEOTIDE SEQUENCE [LARGE SCALE GENOMIC DNA]</scope>
    <source>
        <strain evidence="5 6">NPDC077409</strain>
    </source>
</reference>
<dbReference type="NCBIfam" id="TIGR00254">
    <property type="entry name" value="GGDEF"/>
    <property type="match status" value="1"/>
</dbReference>
<feature type="transmembrane region" description="Helical" evidence="3">
    <location>
        <begin position="149"/>
        <end position="167"/>
    </location>
</feature>
<keyword evidence="3" id="KW-0812">Transmembrane</keyword>
<organism evidence="5 6">
    <name type="scientific">Vreelandella lionensis</name>
    <dbReference type="NCBI Taxonomy" id="1144478"/>
    <lineage>
        <taxon>Bacteria</taxon>
        <taxon>Pseudomonadati</taxon>
        <taxon>Pseudomonadota</taxon>
        <taxon>Gammaproteobacteria</taxon>
        <taxon>Oceanospirillales</taxon>
        <taxon>Halomonadaceae</taxon>
        <taxon>Vreelandella</taxon>
    </lineage>
</organism>
<evidence type="ECO:0000256" key="1">
    <source>
        <dbReference type="ARBA" id="ARBA00012528"/>
    </source>
</evidence>
<dbReference type="InterPro" id="IPR050469">
    <property type="entry name" value="Diguanylate_Cyclase"/>
</dbReference>
<evidence type="ECO:0000313" key="5">
    <source>
        <dbReference type="EMBL" id="MFI8751473.1"/>
    </source>
</evidence>
<dbReference type="PANTHER" id="PTHR45138">
    <property type="entry name" value="REGULATORY COMPONENTS OF SENSORY TRANSDUCTION SYSTEM"/>
    <property type="match status" value="1"/>
</dbReference>
<evidence type="ECO:0000313" key="6">
    <source>
        <dbReference type="Proteomes" id="UP001614338"/>
    </source>
</evidence>
<keyword evidence="5" id="KW-0548">Nucleotidyltransferase</keyword>
<dbReference type="PROSITE" id="PS50887">
    <property type="entry name" value="GGDEF"/>
    <property type="match status" value="1"/>
</dbReference>
<dbReference type="Pfam" id="PF00990">
    <property type="entry name" value="GGDEF"/>
    <property type="match status" value="1"/>
</dbReference>
<dbReference type="GO" id="GO:0052621">
    <property type="term" value="F:diguanylate cyclase activity"/>
    <property type="evidence" value="ECO:0007669"/>
    <property type="project" value="UniProtKB-EC"/>
</dbReference>
<dbReference type="RefSeq" id="WP_399845767.1">
    <property type="nucleotide sequence ID" value="NZ_JBITWC010000028.1"/>
</dbReference>
<dbReference type="PANTHER" id="PTHR45138:SF9">
    <property type="entry name" value="DIGUANYLATE CYCLASE DGCM-RELATED"/>
    <property type="match status" value="1"/>
</dbReference>
<dbReference type="CDD" id="cd01949">
    <property type="entry name" value="GGDEF"/>
    <property type="match status" value="1"/>
</dbReference>
<gene>
    <name evidence="5" type="ORF">ACIGG6_15915</name>
</gene>
<accession>A0ABW8BW67</accession>
<comment type="catalytic activity">
    <reaction evidence="2">
        <text>2 GTP = 3',3'-c-di-GMP + 2 diphosphate</text>
        <dbReference type="Rhea" id="RHEA:24898"/>
        <dbReference type="ChEBI" id="CHEBI:33019"/>
        <dbReference type="ChEBI" id="CHEBI:37565"/>
        <dbReference type="ChEBI" id="CHEBI:58805"/>
        <dbReference type="EC" id="2.7.7.65"/>
    </reaction>
</comment>
<dbReference type="InterPro" id="IPR000160">
    <property type="entry name" value="GGDEF_dom"/>
</dbReference>